<feature type="region of interest" description="Disordered" evidence="1">
    <location>
        <begin position="491"/>
        <end position="527"/>
    </location>
</feature>
<gene>
    <name evidence="3" type="ORF">M3B43_10885</name>
</gene>
<feature type="compositionally biased region" description="Basic residues" evidence="1">
    <location>
        <begin position="517"/>
        <end position="527"/>
    </location>
</feature>
<dbReference type="InterPro" id="IPR050138">
    <property type="entry name" value="DHOase/Allantoinase_Hydrolase"/>
</dbReference>
<dbReference type="PANTHER" id="PTHR43668:SF2">
    <property type="entry name" value="ALLANTOINASE"/>
    <property type="match status" value="1"/>
</dbReference>
<evidence type="ECO:0000313" key="4">
    <source>
        <dbReference type="Proteomes" id="UP001205046"/>
    </source>
</evidence>
<proteinExistence type="predicted"/>
<dbReference type="InterPro" id="IPR011059">
    <property type="entry name" value="Metal-dep_hydrolase_composite"/>
</dbReference>
<protein>
    <submittedName>
        <fullName evidence="3">Amidohydrolase family protein</fullName>
    </submittedName>
</protein>
<accession>A0ABT2HSY3</accession>
<dbReference type="SUPFAM" id="SSF51556">
    <property type="entry name" value="Metallo-dependent hydrolases"/>
    <property type="match status" value="1"/>
</dbReference>
<reference evidence="3 4" key="1">
    <citation type="submission" date="2022-04" db="EMBL/GenBank/DDBJ databases">
        <title>Human microbiome associated bacterial genomes.</title>
        <authorList>
            <person name="Sandstrom S."/>
            <person name="Salamzade R."/>
            <person name="Kalan L.R."/>
        </authorList>
    </citation>
    <scope>NUCLEOTIDE SEQUENCE [LARGE SCALE GENOMIC DNA]</scope>
    <source>
        <strain evidence="4">p3-SID767</strain>
    </source>
</reference>
<dbReference type="EMBL" id="JALXMO010000042">
    <property type="protein sequence ID" value="MCT1607812.1"/>
    <property type="molecule type" value="Genomic_DNA"/>
</dbReference>
<dbReference type="InterPro" id="IPR032466">
    <property type="entry name" value="Metal_Hydrolase"/>
</dbReference>
<evidence type="ECO:0000259" key="2">
    <source>
        <dbReference type="Pfam" id="PF01979"/>
    </source>
</evidence>
<dbReference type="Pfam" id="PF01979">
    <property type="entry name" value="Amidohydro_1"/>
    <property type="match status" value="1"/>
</dbReference>
<feature type="domain" description="Amidohydrolase-related" evidence="2">
    <location>
        <begin position="67"/>
        <end position="474"/>
    </location>
</feature>
<sequence length="527" mass="55415">MSLRHLIAEGDLLEGELVPAHLEVGDDGIIRRIHRLEAGSTARRAAIVRAREVSAGAGMHLVRPRMVVLPGGVDTHVSFCEPGHVQREGFSSGTMAAALGGVTSVLEMPHSSTPVTVRAEDLQHKRSAAAEQAYVDIGFWAALVPPSVQSRGRVSGQDRPSCAEPEELWESGAFGFVCTLLPLDHSTDALRSAGTPQLLPLTPAELREAMMRIARFDGLLAVHAEDSRTIAAAAGATGANLSSRLAWAQAAARYSAWAASRPAEAEVIAVEGLIDAVRETGCRTHILQVSTAGALELIAAAKAEGLPLSAETCTHYLSFAAESVPVGSPEFVCWPPLRDVGHREALWQGLQEGILDAVVSAHSPTTRQEKLRGAADLRLARPGISGLQVGFAALASEARSRGIGLAEVSRWTSGGPAELCRLHQKGDIAPGRYADLLIYDPEETHVVSAAGLAHKTPLSAYEGMEIHGTVVGSVLRGMQLFTAQDSSATLGQHGQLLSGPGTGVPLGPGPHQVGSGPRRRHLRVVSA</sequence>
<dbReference type="InterPro" id="IPR006680">
    <property type="entry name" value="Amidohydro-rel"/>
</dbReference>
<organism evidence="3 4">
    <name type="scientific">Nesterenkonia massiliensis</name>
    <dbReference type="NCBI Taxonomy" id="1232429"/>
    <lineage>
        <taxon>Bacteria</taxon>
        <taxon>Bacillati</taxon>
        <taxon>Actinomycetota</taxon>
        <taxon>Actinomycetes</taxon>
        <taxon>Micrococcales</taxon>
        <taxon>Micrococcaceae</taxon>
        <taxon>Nesterenkonia</taxon>
    </lineage>
</organism>
<dbReference type="PANTHER" id="PTHR43668">
    <property type="entry name" value="ALLANTOINASE"/>
    <property type="match status" value="1"/>
</dbReference>
<name>A0ABT2HSY3_9MICC</name>
<dbReference type="Gene3D" id="3.20.20.140">
    <property type="entry name" value="Metal-dependent hydrolases"/>
    <property type="match status" value="1"/>
</dbReference>
<evidence type="ECO:0000313" key="3">
    <source>
        <dbReference type="EMBL" id="MCT1607812.1"/>
    </source>
</evidence>
<evidence type="ECO:0000256" key="1">
    <source>
        <dbReference type="SAM" id="MobiDB-lite"/>
    </source>
</evidence>
<comment type="caution">
    <text evidence="3">The sequence shown here is derived from an EMBL/GenBank/DDBJ whole genome shotgun (WGS) entry which is preliminary data.</text>
</comment>
<dbReference type="SUPFAM" id="SSF51338">
    <property type="entry name" value="Composite domain of metallo-dependent hydrolases"/>
    <property type="match status" value="1"/>
</dbReference>
<keyword evidence="4" id="KW-1185">Reference proteome</keyword>
<dbReference type="Proteomes" id="UP001205046">
    <property type="component" value="Unassembled WGS sequence"/>
</dbReference>
<dbReference type="RefSeq" id="WP_260073679.1">
    <property type="nucleotide sequence ID" value="NZ_JALXMO010000042.1"/>
</dbReference>